<evidence type="ECO:0000313" key="2">
    <source>
        <dbReference type="RefSeq" id="XP_014669345.1"/>
    </source>
</evidence>
<dbReference type="GeneID" id="106810481"/>
<evidence type="ECO:0000313" key="1">
    <source>
        <dbReference type="Proteomes" id="UP000695022"/>
    </source>
</evidence>
<sequence length="220" mass="24738">MTRFQLMCLDYHRIQLVITQNSLLCRVLDLPQVNEELVRSWHNKGLKKRQAETLSHGIQTKVTPLTTTLTLPEPMDLPTTLQRGSTPSSFAFTAPRKMAGEAKKRQHAQSTISRKVRKIAPTLPGQSNVFVVPQGTFVPNIVWSTPPVTSAPPSVSPSVPRLKQPRCFKHCGEIWTSEGNTNYMFRVYCPSKETVSVEEWKAALKDKGVGKRVKDTKQND</sequence>
<dbReference type="Proteomes" id="UP000695022">
    <property type="component" value="Unplaced"/>
</dbReference>
<name>A0ABM1EAX4_PRICU</name>
<reference evidence="2" key="1">
    <citation type="submission" date="2025-08" db="UniProtKB">
        <authorList>
            <consortium name="RefSeq"/>
        </authorList>
    </citation>
    <scope>IDENTIFICATION</scope>
</reference>
<protein>
    <submittedName>
        <fullName evidence="2">Uncharacterized protein LOC106810481</fullName>
    </submittedName>
</protein>
<accession>A0ABM1EAX4</accession>
<gene>
    <name evidence="2" type="primary">LOC106810481</name>
</gene>
<proteinExistence type="predicted"/>
<organism evidence="1 2">
    <name type="scientific">Priapulus caudatus</name>
    <name type="common">Priapulid worm</name>
    <dbReference type="NCBI Taxonomy" id="37621"/>
    <lineage>
        <taxon>Eukaryota</taxon>
        <taxon>Metazoa</taxon>
        <taxon>Ecdysozoa</taxon>
        <taxon>Scalidophora</taxon>
        <taxon>Priapulida</taxon>
        <taxon>Priapulimorpha</taxon>
        <taxon>Priapulimorphida</taxon>
        <taxon>Priapulidae</taxon>
        <taxon>Priapulus</taxon>
    </lineage>
</organism>
<keyword evidence="1" id="KW-1185">Reference proteome</keyword>
<dbReference type="RefSeq" id="XP_014669345.1">
    <property type="nucleotide sequence ID" value="XM_014813859.1"/>
</dbReference>